<feature type="chain" id="PRO_5012940155" evidence="1">
    <location>
        <begin position="19"/>
        <end position="148"/>
    </location>
</feature>
<name>A0A224YLX4_9ACAR</name>
<dbReference type="EMBL" id="GFPF01004097">
    <property type="protein sequence ID" value="MAA15243.1"/>
    <property type="molecule type" value="Transcribed_RNA"/>
</dbReference>
<proteinExistence type="predicted"/>
<keyword evidence="1" id="KW-0732">Signal</keyword>
<dbReference type="AlphaFoldDB" id="A0A224YLX4"/>
<sequence>MLCLIFVVISAAFPELHATQFKDLIEMVNTTDKTWVYSSTTNRTDYECAYCTKPGLDCTQHHCFYEYEYHYSTRSAQTQETREAILMDQCPKHVKTPCILRRKGKQRIMKLLMYYHRDHHCAVYKVIGLTGRNEGGFLQGMTQRSLLS</sequence>
<reference evidence="2" key="1">
    <citation type="journal article" date="2017" name="Parasit. Vectors">
        <title>Sialotranscriptomics of Rhipicephalus zambeziensis reveals intricate expression profiles of secretory proteins and suggests tight temporal transcriptional regulation during blood-feeding.</title>
        <authorList>
            <person name="de Castro M.H."/>
            <person name="de Klerk D."/>
            <person name="Pienaar R."/>
            <person name="Rees D.J.G."/>
            <person name="Mans B.J."/>
        </authorList>
    </citation>
    <scope>NUCLEOTIDE SEQUENCE</scope>
    <source>
        <tissue evidence="2">Salivary glands</tissue>
    </source>
</reference>
<protein>
    <submittedName>
        <fullName evidence="2">Lipocalin</fullName>
    </submittedName>
</protein>
<evidence type="ECO:0000256" key="1">
    <source>
        <dbReference type="SAM" id="SignalP"/>
    </source>
</evidence>
<organism evidence="2">
    <name type="scientific">Rhipicephalus zambeziensis</name>
    <dbReference type="NCBI Taxonomy" id="60191"/>
    <lineage>
        <taxon>Eukaryota</taxon>
        <taxon>Metazoa</taxon>
        <taxon>Ecdysozoa</taxon>
        <taxon>Arthropoda</taxon>
        <taxon>Chelicerata</taxon>
        <taxon>Arachnida</taxon>
        <taxon>Acari</taxon>
        <taxon>Parasitiformes</taxon>
        <taxon>Ixodida</taxon>
        <taxon>Ixodoidea</taxon>
        <taxon>Ixodidae</taxon>
        <taxon>Rhipicephalinae</taxon>
        <taxon>Rhipicephalus</taxon>
        <taxon>Rhipicephalus</taxon>
    </lineage>
</organism>
<feature type="signal peptide" evidence="1">
    <location>
        <begin position="1"/>
        <end position="18"/>
    </location>
</feature>
<evidence type="ECO:0000313" key="2">
    <source>
        <dbReference type="EMBL" id="MAA15243.1"/>
    </source>
</evidence>
<accession>A0A224YLX4</accession>